<dbReference type="GO" id="GO:0016874">
    <property type="term" value="F:ligase activity"/>
    <property type="evidence" value="ECO:0007669"/>
    <property type="project" value="UniProtKB-KW"/>
</dbReference>
<dbReference type="Gene3D" id="3.30.930.10">
    <property type="entry name" value="Bira Bifunctional Protein, Domain 2"/>
    <property type="match status" value="1"/>
</dbReference>
<dbReference type="PANTHER" id="PTHR12561">
    <property type="entry name" value="LIPOATE-PROTEIN LIGASE"/>
    <property type="match status" value="1"/>
</dbReference>
<evidence type="ECO:0000313" key="4">
    <source>
        <dbReference type="Proteomes" id="UP001466331"/>
    </source>
</evidence>
<dbReference type="SUPFAM" id="SSF55681">
    <property type="entry name" value="Class II aaRS and biotin synthetases"/>
    <property type="match status" value="1"/>
</dbReference>
<evidence type="ECO:0000313" key="3">
    <source>
        <dbReference type="EMBL" id="MEM5947152.1"/>
    </source>
</evidence>
<dbReference type="Proteomes" id="UP001466331">
    <property type="component" value="Unassembled WGS sequence"/>
</dbReference>
<sequence>MKRKVIFSRSDNVYLNLAYEEYLLGNTEDEVLFVYANSPSVVIGRFQNPWAECNPLFLKKNDINLARRISGGGAVYHDSGNINFCLISDRKCNRDFLALILSDVLIGIGLETKIDERSAIFLSDGKKVSGAAFKIAQGRIMLHSTLLVSSDSSVVSSALRPVCGFFESRAISSVRANVGCVCDYVDVLPEDIVGMVADKWSLSQEYVWEDDIKKCCADRAEFFASWEWLFSSTPSFVWRYRNLSVFVEKGLISSVEPLRGSSHFIGSRFNPYEFCVAQECERL</sequence>
<dbReference type="EMBL" id="JBCHKQ010000001">
    <property type="protein sequence ID" value="MEM5947152.1"/>
    <property type="molecule type" value="Genomic_DNA"/>
</dbReference>
<name>A0ABU9U902_9SPIR</name>
<organism evidence="3 4">
    <name type="scientific">Rarispira pelagica</name>
    <dbReference type="NCBI Taxonomy" id="3141764"/>
    <lineage>
        <taxon>Bacteria</taxon>
        <taxon>Pseudomonadati</taxon>
        <taxon>Spirochaetota</taxon>
        <taxon>Spirochaetia</taxon>
        <taxon>Winmispirales</taxon>
        <taxon>Winmispiraceae</taxon>
        <taxon>Rarispira</taxon>
    </lineage>
</organism>
<evidence type="ECO:0000259" key="2">
    <source>
        <dbReference type="PROSITE" id="PS51733"/>
    </source>
</evidence>
<comment type="caution">
    <text evidence="3">The sequence shown here is derived from an EMBL/GenBank/DDBJ whole genome shotgun (WGS) entry which is preliminary data.</text>
</comment>
<dbReference type="InterPro" id="IPR004143">
    <property type="entry name" value="BPL_LPL_catalytic"/>
</dbReference>
<dbReference type="PROSITE" id="PS51733">
    <property type="entry name" value="BPL_LPL_CATALYTIC"/>
    <property type="match status" value="1"/>
</dbReference>
<reference evidence="3 4" key="1">
    <citation type="submission" date="2024-03" db="EMBL/GenBank/DDBJ databases">
        <title>Ignisphaera cupida sp. nov., a hyperthermophilic hydrolytic archaeon from a hot spring of Kamchatka, and proposal of Ignisphaeraceae fam. nov.</title>
        <authorList>
            <person name="Podosokorskaya O.A."/>
            <person name="Elcheninov A.G."/>
            <person name="Maltseva A.I."/>
            <person name="Zayulina K.S."/>
            <person name="Novikov A."/>
            <person name="Merkel A.Y."/>
        </authorList>
    </citation>
    <scope>NUCLEOTIDE SEQUENCE [LARGE SCALE GENOMIC DNA]</scope>
    <source>
        <strain evidence="3 4">38H-sp</strain>
    </source>
</reference>
<dbReference type="InterPro" id="IPR004562">
    <property type="entry name" value="LipoylTrfase_LipoateP_Ligase"/>
</dbReference>
<dbReference type="PANTHER" id="PTHR12561:SF3">
    <property type="entry name" value="LIPOYLTRANSFERASE 1, MITOCHONDRIAL"/>
    <property type="match status" value="1"/>
</dbReference>
<gene>
    <name evidence="3" type="ORF">WKV44_01190</name>
</gene>
<feature type="domain" description="BPL/LPL catalytic" evidence="2">
    <location>
        <begin position="26"/>
        <end position="208"/>
    </location>
</feature>
<keyword evidence="4" id="KW-1185">Reference proteome</keyword>
<comment type="pathway">
    <text evidence="1">Protein modification; protein lipoylation via exogenous pathway; protein N(6)-(lipoyl)lysine from lipoate: step 2/2.</text>
</comment>
<dbReference type="InterPro" id="IPR045864">
    <property type="entry name" value="aa-tRNA-synth_II/BPL/LPL"/>
</dbReference>
<protein>
    <submittedName>
        <fullName evidence="3">Lipoate--protein ligase family protein</fullName>
    </submittedName>
</protein>
<dbReference type="CDD" id="cd16443">
    <property type="entry name" value="LplA"/>
    <property type="match status" value="1"/>
</dbReference>
<dbReference type="Pfam" id="PF21948">
    <property type="entry name" value="LplA-B_cat"/>
    <property type="match status" value="1"/>
</dbReference>
<evidence type="ECO:0000256" key="1">
    <source>
        <dbReference type="ARBA" id="ARBA00005085"/>
    </source>
</evidence>
<proteinExistence type="predicted"/>
<accession>A0ABU9U902</accession>
<dbReference type="RefSeq" id="WP_420068603.1">
    <property type="nucleotide sequence ID" value="NZ_JBCHKQ010000001.1"/>
</dbReference>
<keyword evidence="3" id="KW-0436">Ligase</keyword>